<organism evidence="2 3">
    <name type="scientific">Didymella exigua CBS 183.55</name>
    <dbReference type="NCBI Taxonomy" id="1150837"/>
    <lineage>
        <taxon>Eukaryota</taxon>
        <taxon>Fungi</taxon>
        <taxon>Dikarya</taxon>
        <taxon>Ascomycota</taxon>
        <taxon>Pezizomycotina</taxon>
        <taxon>Dothideomycetes</taxon>
        <taxon>Pleosporomycetidae</taxon>
        <taxon>Pleosporales</taxon>
        <taxon>Pleosporineae</taxon>
        <taxon>Didymellaceae</taxon>
        <taxon>Didymella</taxon>
    </lineage>
</organism>
<dbReference type="AlphaFoldDB" id="A0A6A5RF13"/>
<name>A0A6A5RF13_9PLEO</name>
<evidence type="ECO:0000313" key="3">
    <source>
        <dbReference type="Proteomes" id="UP000800082"/>
    </source>
</evidence>
<evidence type="ECO:0000256" key="1">
    <source>
        <dbReference type="SAM" id="Phobius"/>
    </source>
</evidence>
<accession>A0A6A5RF13</accession>
<protein>
    <submittedName>
        <fullName evidence="2">Uncharacterized protein</fullName>
    </submittedName>
</protein>
<keyword evidence="1" id="KW-0812">Transmembrane</keyword>
<dbReference type="GeneID" id="54354272"/>
<dbReference type="OrthoDB" id="5381672at2759"/>
<keyword evidence="1" id="KW-1133">Transmembrane helix</keyword>
<keyword evidence="1" id="KW-0472">Membrane</keyword>
<evidence type="ECO:0000313" key="2">
    <source>
        <dbReference type="EMBL" id="KAF1925694.1"/>
    </source>
</evidence>
<sequence>MAIVPQHYILPRMRNDLATLSGGQGHPYIWNDPSTYGGSAVRYEDLGEFVAALPSKTTTGALREHIMRLNSTASCTSVDMSAFPATCAGGNPFQASLQYKALYDWGNSDANISAVDICAPGDLGRHPWTLSRNRQELSEEVFLKITGDNYRNGVIHCTGQTTRGYFELGNVHNGGAFGPLLEKWPSGGSSLAEYQFHDYMRSEWIGESQYDQGGYLPPRPNNTLAYPPRTYTNTSGPLMTSIVALFGATSWAHSLANLTSSRDEDAKTLQTTYADRPGLLTSLCAGLPFAKPGDTYGEVICASSLLHLMSTYSDHMVGWGLNETAATRLSTAMSLANQAALTAHTTGLLPWSRSTGREIYAAPGIVVSKPTVSLPGLVILSAVVAAHVFGLLCLALWILRYPTWTRTLDARAVARIVAHMDGSVFPALRTTGQADWEALAHVSGLVGAEPHDDMVEQRGSSGTVHARAAEVEMEMDMEIEMRALSVASTVGKQATSEVAPASTNASRVTLGLGAPGVIAGRWGKQVVASAEHADA</sequence>
<feature type="transmembrane region" description="Helical" evidence="1">
    <location>
        <begin position="377"/>
        <end position="399"/>
    </location>
</feature>
<reference evidence="2" key="1">
    <citation type="journal article" date="2020" name="Stud. Mycol.">
        <title>101 Dothideomycetes genomes: a test case for predicting lifestyles and emergence of pathogens.</title>
        <authorList>
            <person name="Haridas S."/>
            <person name="Albert R."/>
            <person name="Binder M."/>
            <person name="Bloem J."/>
            <person name="Labutti K."/>
            <person name="Salamov A."/>
            <person name="Andreopoulos B."/>
            <person name="Baker S."/>
            <person name="Barry K."/>
            <person name="Bills G."/>
            <person name="Bluhm B."/>
            <person name="Cannon C."/>
            <person name="Castanera R."/>
            <person name="Culley D."/>
            <person name="Daum C."/>
            <person name="Ezra D."/>
            <person name="Gonzalez J."/>
            <person name="Henrissat B."/>
            <person name="Kuo A."/>
            <person name="Liang C."/>
            <person name="Lipzen A."/>
            <person name="Lutzoni F."/>
            <person name="Magnuson J."/>
            <person name="Mondo S."/>
            <person name="Nolan M."/>
            <person name="Ohm R."/>
            <person name="Pangilinan J."/>
            <person name="Park H.-J."/>
            <person name="Ramirez L."/>
            <person name="Alfaro M."/>
            <person name="Sun H."/>
            <person name="Tritt A."/>
            <person name="Yoshinaga Y."/>
            <person name="Zwiers L.-H."/>
            <person name="Turgeon B."/>
            <person name="Goodwin S."/>
            <person name="Spatafora J."/>
            <person name="Crous P."/>
            <person name="Grigoriev I."/>
        </authorList>
    </citation>
    <scope>NUCLEOTIDE SEQUENCE</scope>
    <source>
        <strain evidence="2">CBS 183.55</strain>
    </source>
</reference>
<dbReference type="Proteomes" id="UP000800082">
    <property type="component" value="Unassembled WGS sequence"/>
</dbReference>
<proteinExistence type="predicted"/>
<keyword evidence="3" id="KW-1185">Reference proteome</keyword>
<dbReference type="EMBL" id="ML978982">
    <property type="protein sequence ID" value="KAF1925694.1"/>
    <property type="molecule type" value="Genomic_DNA"/>
</dbReference>
<dbReference type="RefSeq" id="XP_033445946.1">
    <property type="nucleotide sequence ID" value="XM_033596605.1"/>
</dbReference>
<gene>
    <name evidence="2" type="ORF">M421DRAFT_69417</name>
</gene>